<dbReference type="AlphaFoldDB" id="A0ABC8YKJ3"/>
<dbReference type="EMBL" id="OZ075126">
    <property type="protein sequence ID" value="CAL4944796.1"/>
    <property type="molecule type" value="Genomic_DNA"/>
</dbReference>
<protein>
    <recommendedName>
        <fullName evidence="2">DUF1618 domain-containing protein</fullName>
    </recommendedName>
</protein>
<accession>A0ABC8YKJ3</accession>
<reference evidence="3 4" key="2">
    <citation type="submission" date="2024-10" db="EMBL/GenBank/DDBJ databases">
        <authorList>
            <person name="Ryan C."/>
        </authorList>
    </citation>
    <scope>NUCLEOTIDE SEQUENCE [LARGE SCALE GENOMIC DNA]</scope>
</reference>
<feature type="region of interest" description="Disordered" evidence="1">
    <location>
        <begin position="1"/>
        <end position="26"/>
    </location>
</feature>
<gene>
    <name evidence="3" type="ORF">URODEC1_LOCUS35049</name>
</gene>
<reference evidence="4" key="1">
    <citation type="submission" date="2024-06" db="EMBL/GenBank/DDBJ databases">
        <authorList>
            <person name="Ryan C."/>
        </authorList>
    </citation>
    <scope>NUCLEOTIDE SEQUENCE [LARGE SCALE GENOMIC DNA]</scope>
</reference>
<evidence type="ECO:0000259" key="2">
    <source>
        <dbReference type="Pfam" id="PF07762"/>
    </source>
</evidence>
<dbReference type="PANTHER" id="PTHR33074:SF99">
    <property type="entry name" value="DUF1618 DOMAIN-CONTAINING PROTEIN"/>
    <property type="match status" value="1"/>
</dbReference>
<organism evidence="3 4">
    <name type="scientific">Urochloa decumbens</name>
    <dbReference type="NCBI Taxonomy" id="240449"/>
    <lineage>
        <taxon>Eukaryota</taxon>
        <taxon>Viridiplantae</taxon>
        <taxon>Streptophyta</taxon>
        <taxon>Embryophyta</taxon>
        <taxon>Tracheophyta</taxon>
        <taxon>Spermatophyta</taxon>
        <taxon>Magnoliopsida</taxon>
        <taxon>Liliopsida</taxon>
        <taxon>Poales</taxon>
        <taxon>Poaceae</taxon>
        <taxon>PACMAD clade</taxon>
        <taxon>Panicoideae</taxon>
        <taxon>Panicodae</taxon>
        <taxon>Paniceae</taxon>
        <taxon>Melinidinae</taxon>
        <taxon>Urochloa</taxon>
    </lineage>
</organism>
<evidence type="ECO:0000256" key="1">
    <source>
        <dbReference type="SAM" id="MobiDB-lite"/>
    </source>
</evidence>
<evidence type="ECO:0000313" key="4">
    <source>
        <dbReference type="Proteomes" id="UP001497457"/>
    </source>
</evidence>
<evidence type="ECO:0000313" key="3">
    <source>
        <dbReference type="EMBL" id="CAL4944796.1"/>
    </source>
</evidence>
<dbReference type="Proteomes" id="UP001497457">
    <property type="component" value="Chromosome 16b"/>
</dbReference>
<proteinExistence type="predicted"/>
<dbReference type="PANTHER" id="PTHR33074">
    <property type="entry name" value="EXPRESSED PROTEIN-RELATED"/>
    <property type="match status" value="1"/>
</dbReference>
<dbReference type="InterPro" id="IPR011676">
    <property type="entry name" value="DUF1618"/>
</dbReference>
<dbReference type="Pfam" id="PF07762">
    <property type="entry name" value="DUF1618"/>
    <property type="match status" value="1"/>
</dbReference>
<keyword evidence="4" id="KW-1185">Reference proteome</keyword>
<name>A0ABC8YKJ3_9POAL</name>
<feature type="domain" description="DUF1618" evidence="2">
    <location>
        <begin position="220"/>
        <end position="364"/>
    </location>
</feature>
<sequence>MVIHAAAAGDLSHDPPRGDPSSPPARAGWALFDTRVATGHLAGTSTAAAAKTRNGRDVRVSLRRVATPPACSCVQLSTDDKLSKDPSVVAADGDLLLLHMVVAVKGIFTKKFPHNFFVYKADLESPTLLSLPPPPSDWKAQPGATGIARKGSEFVVANLRTRADVVVEVEVAVVWLYRPSSGTDQWETKQLAMPYAPREGIVEVFWHTDTLFSSRGFICWVDFHRGIIYCDVFSPDLELGFVRFPGIEMWRGDRGSPNMNRAVSICRGHLKFVDIDDGRFRSSGSDDDVDFISDSDDEGCFCRDDNYDGCTIRTWTLRLPEFEWEEEAVLRLTDLSSLPSYQDSPLPRAVPILPIVDMEEDSILHFIVNGPGFYDKAWMVTVDMKNKSLVQYALYENPIETKDCSNYDLSNVFLEIPFVSTLLFR</sequence>